<dbReference type="GO" id="GO:0010008">
    <property type="term" value="C:endosome membrane"/>
    <property type="evidence" value="ECO:0007669"/>
    <property type="project" value="UniProtKB-SubCell"/>
</dbReference>
<evidence type="ECO:0000256" key="11">
    <source>
        <dbReference type="ARBA" id="ARBA00022989"/>
    </source>
</evidence>
<dbReference type="InterPro" id="IPR047843">
    <property type="entry name" value="WLS-like_TM"/>
</dbReference>
<dbReference type="GO" id="GO:0007367">
    <property type="term" value="P:segment polarity determination"/>
    <property type="evidence" value="ECO:0007669"/>
    <property type="project" value="UniProtKB-KW"/>
</dbReference>
<evidence type="ECO:0000256" key="17">
    <source>
        <dbReference type="ARBA" id="ARBA00025339"/>
    </source>
</evidence>
<feature type="domain" description="Wntless-like transmembrane" evidence="22">
    <location>
        <begin position="219"/>
        <end position="461"/>
    </location>
</feature>
<keyword evidence="9" id="KW-0709">Segmentation polarity protein</keyword>
<keyword evidence="7" id="KW-0879">Wnt signaling pathway</keyword>
<evidence type="ECO:0000259" key="22">
    <source>
        <dbReference type="Pfam" id="PF06664"/>
    </source>
</evidence>
<organism evidence="24 25">
    <name type="scientific">Microctonus hyperodae</name>
    <name type="common">Parasitoid wasp</name>
    <dbReference type="NCBI Taxonomy" id="165561"/>
    <lineage>
        <taxon>Eukaryota</taxon>
        <taxon>Metazoa</taxon>
        <taxon>Ecdysozoa</taxon>
        <taxon>Arthropoda</taxon>
        <taxon>Hexapoda</taxon>
        <taxon>Insecta</taxon>
        <taxon>Pterygota</taxon>
        <taxon>Neoptera</taxon>
        <taxon>Endopterygota</taxon>
        <taxon>Hymenoptera</taxon>
        <taxon>Apocrita</taxon>
        <taxon>Ichneumonoidea</taxon>
        <taxon>Braconidae</taxon>
        <taxon>Euphorinae</taxon>
        <taxon>Microctonus</taxon>
    </lineage>
</organism>
<keyword evidence="8 21" id="KW-0812">Transmembrane</keyword>
<feature type="transmembrane region" description="Helical" evidence="21">
    <location>
        <begin position="6"/>
        <end position="23"/>
    </location>
</feature>
<dbReference type="GO" id="GO:0017147">
    <property type="term" value="F:Wnt-protein binding"/>
    <property type="evidence" value="ECO:0007669"/>
    <property type="project" value="InterPro"/>
</dbReference>
<gene>
    <name evidence="24" type="ORF">PV327_002226</name>
</gene>
<keyword evidence="25" id="KW-1185">Reference proteome</keyword>
<evidence type="ECO:0000256" key="3">
    <source>
        <dbReference type="ARBA" id="ARBA00004653"/>
    </source>
</evidence>
<proteinExistence type="inferred from homology"/>
<comment type="function">
    <text evidence="17">A segment polarity gene required for wingless (wg)-dependent patterning processes, acting in both wg-sending cells and wg-target cells. In non-neuronal cells wls directs wg secretion. The wls traffic loop encompasses the Golgi, the cell surface, an endocytic compartment and a retrograde route leading back to the Golgi, and involves clathrin-mediated endocytosis and the retromer complex (a conserved protein complex consisting of Vps35 and Vps26). In neuronal cells (the larval motorneuron NMJ), the wg signal moves across the synapse via the release of wls-containing exosome-like vesicles. Postsynaptic wls is required for the trafficking of fz2 through the fz2-interacting protein Grip.</text>
</comment>
<dbReference type="InterPro" id="IPR009551">
    <property type="entry name" value="Wntless"/>
</dbReference>
<keyword evidence="14 21" id="KW-0472">Membrane</keyword>
<dbReference type="InterPro" id="IPR053936">
    <property type="entry name" value="WLS_GOLD"/>
</dbReference>
<name>A0AA39FFJ3_MICHY</name>
<keyword evidence="12" id="KW-0770">Synapse</keyword>
<comment type="subunit">
    <text evidence="18">Interacts with wg; in the Golgi. Interacts with Vps35, a component of the retromer complex; wls stability is regulated by Vps35.</text>
</comment>
<evidence type="ECO:0000256" key="4">
    <source>
        <dbReference type="ARBA" id="ARBA00008148"/>
    </source>
</evidence>
<dbReference type="AlphaFoldDB" id="A0AA39FFJ3"/>
<dbReference type="Pfam" id="PF21883">
    <property type="entry name" value="WLS_GOLD"/>
    <property type="match status" value="1"/>
</dbReference>
<dbReference type="PANTHER" id="PTHR13449">
    <property type="entry name" value="INTEGRAL MEMBRANE PROTEIN GPR177"/>
    <property type="match status" value="1"/>
</dbReference>
<comment type="caution">
    <text evidence="24">The sequence shown here is derived from an EMBL/GenBank/DDBJ whole genome shotgun (WGS) entry which is preliminary data.</text>
</comment>
<evidence type="ECO:0000256" key="13">
    <source>
        <dbReference type="ARBA" id="ARBA00023034"/>
    </source>
</evidence>
<evidence type="ECO:0000256" key="10">
    <source>
        <dbReference type="ARBA" id="ARBA00022753"/>
    </source>
</evidence>
<dbReference type="Proteomes" id="UP001168972">
    <property type="component" value="Unassembled WGS sequence"/>
</dbReference>
<sequence length="467" mass="54812">MKNVLIGFLIFTQFISIIIYLNGRFDHQTLTRSKNILATACNSTLHDTPGKWYYIKGKGSCDVVDMFIYDNKVQDKVHQVVYAMEISLSKDELDYSNWKENIIGILNFDIIHQNHIKIPLQSPIIFDMKVAYRDKGDDYNAWKYYTSLRGQKILECSICNEEKHYNYDCLPVSLFDFYLSGHDYYLLNIRFPFSKNSQKIDTTLSQMTDLWMKVIDRSGNFTKYLIALKAIFLGLISIIVTWYWKQIKSSSKSSTFLQHIILILTATLLLLNIPLEYLTLYWNIPIMSLLNDIRQGIFSIALLSFFLIFIYHLTIPNYYHSNNLEYYGRLHLGAVTIGYLSLFIFNVIIAVILAGFYLSFILCMIRKILIKINNESRSLPITNIIRRFNCEDVMCRLRYFLIATFICASLTIHECILRLIVHKQKKWDEDYKWETYAAFYIGIYGMWNIYIITVLCVHAPSMKKMAN</sequence>
<evidence type="ECO:0000256" key="14">
    <source>
        <dbReference type="ARBA" id="ARBA00023136"/>
    </source>
</evidence>
<protein>
    <recommendedName>
        <fullName evidence="5">Protein wntless</fullName>
    </recommendedName>
</protein>
<evidence type="ECO:0000256" key="15">
    <source>
        <dbReference type="ARBA" id="ARBA00023257"/>
    </source>
</evidence>
<evidence type="ECO:0000256" key="18">
    <source>
        <dbReference type="ARBA" id="ARBA00025880"/>
    </source>
</evidence>
<comment type="similarity">
    <text evidence="4">Belongs to the wntless family.</text>
</comment>
<evidence type="ECO:0000256" key="7">
    <source>
        <dbReference type="ARBA" id="ARBA00022687"/>
    </source>
</evidence>
<reference evidence="24" key="2">
    <citation type="submission" date="2023-03" db="EMBL/GenBank/DDBJ databases">
        <authorList>
            <person name="Inwood S.N."/>
            <person name="Skelly J.G."/>
            <person name="Guhlin J."/>
            <person name="Harrop T.W.R."/>
            <person name="Goldson S.G."/>
            <person name="Dearden P.K."/>
        </authorList>
    </citation>
    <scope>NUCLEOTIDE SEQUENCE</scope>
    <source>
        <strain evidence="24">Lincoln</strain>
        <tissue evidence="24">Whole body</tissue>
    </source>
</reference>
<keyword evidence="15" id="KW-0628">Postsynaptic cell membrane</keyword>
<evidence type="ECO:0000256" key="20">
    <source>
        <dbReference type="ARBA" id="ARBA00034107"/>
    </source>
</evidence>
<evidence type="ECO:0000256" key="16">
    <source>
        <dbReference type="ARBA" id="ARBA00023273"/>
    </source>
</evidence>
<dbReference type="GO" id="GO:0006886">
    <property type="term" value="P:intracellular protein transport"/>
    <property type="evidence" value="ECO:0007669"/>
    <property type="project" value="TreeGrafter"/>
</dbReference>
<feature type="transmembrane region" description="Helical" evidence="21">
    <location>
        <begin position="436"/>
        <end position="457"/>
    </location>
</feature>
<keyword evidence="16" id="KW-0966">Cell projection</keyword>
<feature type="transmembrane region" description="Helical" evidence="21">
    <location>
        <begin position="397"/>
        <end position="421"/>
    </location>
</feature>
<evidence type="ECO:0000256" key="21">
    <source>
        <dbReference type="SAM" id="Phobius"/>
    </source>
</evidence>
<dbReference type="GO" id="GO:0061355">
    <property type="term" value="P:Wnt protein secretion"/>
    <property type="evidence" value="ECO:0007669"/>
    <property type="project" value="TreeGrafter"/>
</dbReference>
<keyword evidence="11 21" id="KW-1133">Transmembrane helix</keyword>
<evidence type="ECO:0000256" key="6">
    <source>
        <dbReference type="ARBA" id="ARBA00022473"/>
    </source>
</evidence>
<feature type="domain" description="Wntless GOLD" evidence="23">
    <location>
        <begin position="46"/>
        <end position="215"/>
    </location>
</feature>
<dbReference type="GO" id="GO:0000139">
    <property type="term" value="C:Golgi membrane"/>
    <property type="evidence" value="ECO:0007669"/>
    <property type="project" value="UniProtKB-SubCell"/>
</dbReference>
<accession>A0AA39FFJ3</accession>
<keyword evidence="13" id="KW-0333">Golgi apparatus</keyword>
<evidence type="ECO:0000256" key="8">
    <source>
        <dbReference type="ARBA" id="ARBA00022692"/>
    </source>
</evidence>
<dbReference type="Pfam" id="PF06664">
    <property type="entry name" value="WLS-like_TM"/>
    <property type="match status" value="1"/>
</dbReference>
<dbReference type="PANTHER" id="PTHR13449:SF2">
    <property type="entry name" value="PROTEIN WNTLESS HOMOLOG"/>
    <property type="match status" value="1"/>
</dbReference>
<evidence type="ECO:0000256" key="9">
    <source>
        <dbReference type="ARBA" id="ARBA00022716"/>
    </source>
</evidence>
<keyword evidence="6" id="KW-0217">Developmental protein</keyword>
<feature type="transmembrane region" description="Helical" evidence="21">
    <location>
        <begin position="339"/>
        <end position="365"/>
    </location>
</feature>
<feature type="transmembrane region" description="Helical" evidence="21">
    <location>
        <begin position="256"/>
        <end position="275"/>
    </location>
</feature>
<comment type="subcellular location">
    <subcellularLocation>
        <location evidence="2">Endoplasmic reticulum membrane</location>
        <topology evidence="2">Multi-pass membrane protein</topology>
    </subcellularLocation>
    <subcellularLocation>
        <location evidence="1">Endosome membrane</location>
        <topology evidence="1">Multi-pass membrane protein</topology>
    </subcellularLocation>
    <subcellularLocation>
        <location evidence="3">Golgi apparatus membrane</location>
        <topology evidence="3">Multi-pass membrane protein</topology>
    </subcellularLocation>
    <subcellularLocation>
        <location evidence="19">Postsynaptic cell membrane</location>
        <topology evidence="19">Multi-pass membrane protein</topology>
    </subcellularLocation>
    <subcellularLocation>
        <location evidence="20">Presynaptic cell membrane</location>
        <topology evidence="20">Multi-pass membrane protein</topology>
    </subcellularLocation>
</comment>
<evidence type="ECO:0000256" key="2">
    <source>
        <dbReference type="ARBA" id="ARBA00004477"/>
    </source>
</evidence>
<feature type="transmembrane region" description="Helical" evidence="21">
    <location>
        <begin position="296"/>
        <end position="319"/>
    </location>
</feature>
<evidence type="ECO:0000256" key="5">
    <source>
        <dbReference type="ARBA" id="ARBA00015887"/>
    </source>
</evidence>
<dbReference type="GO" id="GO:0005789">
    <property type="term" value="C:endoplasmic reticulum membrane"/>
    <property type="evidence" value="ECO:0007669"/>
    <property type="project" value="UniProtKB-SubCell"/>
</dbReference>
<evidence type="ECO:0000313" key="25">
    <source>
        <dbReference type="Proteomes" id="UP001168972"/>
    </source>
</evidence>
<evidence type="ECO:0000256" key="12">
    <source>
        <dbReference type="ARBA" id="ARBA00023018"/>
    </source>
</evidence>
<feature type="transmembrane region" description="Helical" evidence="21">
    <location>
        <begin position="221"/>
        <end position="244"/>
    </location>
</feature>
<dbReference type="GO" id="GO:0016055">
    <property type="term" value="P:Wnt signaling pathway"/>
    <property type="evidence" value="ECO:0007669"/>
    <property type="project" value="UniProtKB-KW"/>
</dbReference>
<evidence type="ECO:0000259" key="23">
    <source>
        <dbReference type="Pfam" id="PF21883"/>
    </source>
</evidence>
<evidence type="ECO:0000313" key="24">
    <source>
        <dbReference type="EMBL" id="KAK0168424.1"/>
    </source>
</evidence>
<dbReference type="GO" id="GO:0042734">
    <property type="term" value="C:presynaptic membrane"/>
    <property type="evidence" value="ECO:0007669"/>
    <property type="project" value="UniProtKB-SubCell"/>
</dbReference>
<evidence type="ECO:0000256" key="1">
    <source>
        <dbReference type="ARBA" id="ARBA00004337"/>
    </source>
</evidence>
<dbReference type="EMBL" id="JAQQBR010001831">
    <property type="protein sequence ID" value="KAK0168424.1"/>
    <property type="molecule type" value="Genomic_DNA"/>
</dbReference>
<dbReference type="GO" id="GO:0045211">
    <property type="term" value="C:postsynaptic membrane"/>
    <property type="evidence" value="ECO:0007669"/>
    <property type="project" value="UniProtKB-SubCell"/>
</dbReference>
<evidence type="ECO:0000256" key="19">
    <source>
        <dbReference type="ARBA" id="ARBA00034104"/>
    </source>
</evidence>
<keyword evidence="10" id="KW-0967">Endosome</keyword>
<reference evidence="24" key="1">
    <citation type="journal article" date="2023" name="bioRxiv">
        <title>Scaffold-level genome assemblies of two parasitoid biocontrol wasps reveal the parthenogenesis mechanism and an associated novel virus.</title>
        <authorList>
            <person name="Inwood S."/>
            <person name="Skelly J."/>
            <person name="Guhlin J."/>
            <person name="Harrop T."/>
            <person name="Goldson S."/>
            <person name="Dearden P."/>
        </authorList>
    </citation>
    <scope>NUCLEOTIDE SEQUENCE</scope>
    <source>
        <strain evidence="24">Lincoln</strain>
        <tissue evidence="24">Whole body</tissue>
    </source>
</reference>